<dbReference type="EMBL" id="QMIE01000283">
    <property type="protein sequence ID" value="TVM04836.1"/>
    <property type="molecule type" value="Genomic_DNA"/>
</dbReference>
<evidence type="ECO:0000256" key="1">
    <source>
        <dbReference type="ARBA" id="ARBA00001966"/>
    </source>
</evidence>
<name>A0A7M3M9D4_9BACT</name>
<dbReference type="GO" id="GO:0030313">
    <property type="term" value="C:cell envelope"/>
    <property type="evidence" value="ECO:0007669"/>
    <property type="project" value="UniProtKB-SubCell"/>
</dbReference>
<keyword evidence="5" id="KW-0560">Oxidoreductase</keyword>
<dbReference type="Proteomes" id="UP000448292">
    <property type="component" value="Unassembled WGS sequence"/>
</dbReference>
<evidence type="ECO:0000256" key="5">
    <source>
        <dbReference type="ARBA" id="ARBA00023002"/>
    </source>
</evidence>
<comment type="cofactor">
    <cofactor evidence="1">
        <name>[4Fe-4S] cluster</name>
        <dbReference type="ChEBI" id="CHEBI:49883"/>
    </cofactor>
</comment>
<dbReference type="GO" id="GO:0009055">
    <property type="term" value="F:electron transfer activity"/>
    <property type="evidence" value="ECO:0007669"/>
    <property type="project" value="TreeGrafter"/>
</dbReference>
<dbReference type="GO" id="GO:0009061">
    <property type="term" value="P:anaerobic respiration"/>
    <property type="evidence" value="ECO:0007669"/>
    <property type="project" value="TreeGrafter"/>
</dbReference>
<dbReference type="Pfam" id="PF01568">
    <property type="entry name" value="Molydop_binding"/>
    <property type="match status" value="1"/>
</dbReference>
<dbReference type="Gene3D" id="3.40.228.10">
    <property type="entry name" value="Dimethylsulfoxide Reductase, domain 2"/>
    <property type="match status" value="1"/>
</dbReference>
<keyword evidence="8" id="KW-1185">Reference proteome</keyword>
<dbReference type="SUPFAM" id="SSF50692">
    <property type="entry name" value="ADC-like"/>
    <property type="match status" value="1"/>
</dbReference>
<accession>A0A7M3M9D4</accession>
<evidence type="ECO:0000259" key="6">
    <source>
        <dbReference type="Pfam" id="PF01568"/>
    </source>
</evidence>
<keyword evidence="4" id="KW-0411">Iron-sulfur</keyword>
<organism evidence="7 8">
    <name type="scientific">Oceanidesulfovibrio indonesiensis</name>
    <dbReference type="NCBI Taxonomy" id="54767"/>
    <lineage>
        <taxon>Bacteria</taxon>
        <taxon>Pseudomonadati</taxon>
        <taxon>Thermodesulfobacteriota</taxon>
        <taxon>Desulfovibrionia</taxon>
        <taxon>Desulfovibrionales</taxon>
        <taxon>Desulfovibrionaceae</taxon>
        <taxon>Oceanidesulfovibrio</taxon>
    </lineage>
</organism>
<feature type="domain" description="Molybdopterin dinucleotide-binding" evidence="6">
    <location>
        <begin position="115"/>
        <end position="172"/>
    </location>
</feature>
<protein>
    <submittedName>
        <fullName evidence="7">Formate dehydrogenase</fullName>
    </submittedName>
</protein>
<keyword evidence="4" id="KW-0408">Iron</keyword>
<comment type="similarity">
    <text evidence="3">Belongs to the prokaryotic molybdopterin-containing oxidoreductase family.</text>
</comment>
<dbReference type="GO" id="GO:0051539">
    <property type="term" value="F:4 iron, 4 sulfur cluster binding"/>
    <property type="evidence" value="ECO:0007669"/>
    <property type="project" value="UniProtKB-KW"/>
</dbReference>
<evidence type="ECO:0000256" key="2">
    <source>
        <dbReference type="ARBA" id="ARBA00004196"/>
    </source>
</evidence>
<dbReference type="AlphaFoldDB" id="A0A7M3M9D4"/>
<evidence type="ECO:0000313" key="8">
    <source>
        <dbReference type="Proteomes" id="UP000448292"/>
    </source>
</evidence>
<comment type="caution">
    <text evidence="7">The sequence shown here is derived from an EMBL/GenBank/DDBJ whole genome shotgun (WGS) entry which is preliminary data.</text>
</comment>
<dbReference type="GO" id="GO:0016491">
    <property type="term" value="F:oxidoreductase activity"/>
    <property type="evidence" value="ECO:0007669"/>
    <property type="project" value="UniProtKB-KW"/>
</dbReference>
<dbReference type="GO" id="GO:0043546">
    <property type="term" value="F:molybdopterin cofactor binding"/>
    <property type="evidence" value="ECO:0007669"/>
    <property type="project" value="InterPro"/>
</dbReference>
<dbReference type="RefSeq" id="WP_306439217.1">
    <property type="nucleotide sequence ID" value="NZ_QMIE01000283.1"/>
</dbReference>
<dbReference type="PANTHER" id="PTHR43598:SF1">
    <property type="entry name" value="FORMATE DEHYDROGENASE-O MAJOR SUBUNIT"/>
    <property type="match status" value="1"/>
</dbReference>
<dbReference type="InterPro" id="IPR009010">
    <property type="entry name" value="Asp_de-COase-like_dom_sf"/>
</dbReference>
<gene>
    <name evidence="7" type="ORF">DPQ33_19880</name>
</gene>
<dbReference type="SUPFAM" id="SSF53706">
    <property type="entry name" value="Formate dehydrogenase/DMSO reductase, domains 1-3"/>
    <property type="match status" value="1"/>
</dbReference>
<evidence type="ECO:0000256" key="3">
    <source>
        <dbReference type="ARBA" id="ARBA00010312"/>
    </source>
</evidence>
<keyword evidence="4" id="KW-0479">Metal-binding</keyword>
<dbReference type="GO" id="GO:0030151">
    <property type="term" value="F:molybdenum ion binding"/>
    <property type="evidence" value="ECO:0007669"/>
    <property type="project" value="TreeGrafter"/>
</dbReference>
<evidence type="ECO:0000256" key="4">
    <source>
        <dbReference type="ARBA" id="ARBA00022485"/>
    </source>
</evidence>
<sequence length="173" mass="19035">LYNRASVDLNGKPWNPDKAVIEWTGEKWVGDVPDGGWPPLATGKGKHPFIMQKNGYGQIYGPGRMEGPFSEHYEPVETPVASHPFSTQLHNPCYKSVGSDMDVLAAPADPKYPVVLTTYSVTEHWCGCGETRNVPNLLETEPQLYVEMSHELAKEKGIKNGDGVIIESARGRA</sequence>
<reference evidence="7 8" key="1">
    <citation type="submission" date="2018-06" db="EMBL/GenBank/DDBJ databases">
        <title>Complete genome of Desulfovibrio indonesiensis P37SLT.</title>
        <authorList>
            <person name="Crispim J.S."/>
            <person name="Vidigal P.M.P."/>
            <person name="Silva L.C.F."/>
            <person name="Laguardia C.N."/>
            <person name="Araujo L.C."/>
            <person name="Dias R.S."/>
            <person name="Sousa M.P."/>
            <person name="Paula S.O."/>
            <person name="Silva C."/>
        </authorList>
    </citation>
    <scope>NUCLEOTIDE SEQUENCE [LARGE SCALE GENOMIC DNA]</scope>
    <source>
        <strain evidence="7 8">P37SLT</strain>
    </source>
</reference>
<evidence type="ECO:0000313" key="7">
    <source>
        <dbReference type="EMBL" id="TVM04836.1"/>
    </source>
</evidence>
<keyword evidence="4" id="KW-0004">4Fe-4S</keyword>
<comment type="subcellular location">
    <subcellularLocation>
        <location evidence="2">Cell envelope</location>
    </subcellularLocation>
</comment>
<feature type="non-terminal residue" evidence="7">
    <location>
        <position position="173"/>
    </location>
</feature>
<feature type="non-terminal residue" evidence="7">
    <location>
        <position position="1"/>
    </location>
</feature>
<proteinExistence type="inferred from homology"/>
<dbReference type="InterPro" id="IPR006657">
    <property type="entry name" value="MoPterin_dinucl-bd_dom"/>
</dbReference>
<dbReference type="PANTHER" id="PTHR43598">
    <property type="entry name" value="TUNGSTEN-CONTAINING FORMYLMETHANOFURAN DEHYDROGENASE 2 SUBUNIT B"/>
    <property type="match status" value="1"/>
</dbReference>
<dbReference type="Gene3D" id="2.40.40.20">
    <property type="match status" value="1"/>
</dbReference>